<comment type="caution">
    <text evidence="2">The sequence shown here is derived from an EMBL/GenBank/DDBJ whole genome shotgun (WGS) entry which is preliminary data.</text>
</comment>
<proteinExistence type="predicted"/>
<dbReference type="EMBL" id="JACAZE010000008">
    <property type="protein sequence ID" value="KAF7308658.1"/>
    <property type="molecule type" value="Genomic_DNA"/>
</dbReference>
<evidence type="ECO:0000313" key="3">
    <source>
        <dbReference type="Proteomes" id="UP000613580"/>
    </source>
</evidence>
<dbReference type="OrthoDB" id="3232711at2759"/>
<feature type="compositionally biased region" description="Acidic residues" evidence="1">
    <location>
        <begin position="206"/>
        <end position="241"/>
    </location>
</feature>
<evidence type="ECO:0000256" key="1">
    <source>
        <dbReference type="SAM" id="MobiDB-lite"/>
    </source>
</evidence>
<protein>
    <submittedName>
        <fullName evidence="2">Uncharacterized protein</fullName>
    </submittedName>
</protein>
<keyword evidence="3" id="KW-1185">Reference proteome</keyword>
<dbReference type="AlphaFoldDB" id="A0A8H6WBH2"/>
<sequence>MEDADELSKREAQRRRQLLRRLKQAQELVDLGVLTQEQLDEGMESDDDEMEVVEKQPGAGESRRELSWIWTLAGTTGSDEHFQEALRIEWSKAFARTRRWREEHRYLNEEWRRLPLSLRYEEELWLQRARLLGTRQLGDETEEGMKAYATKQAAMYGDLVRRAEFTKTEHWAGRGHRRGKKQAHPKDVAAGAAAHPVAAGNGLVGDDWEDEDEEEDSDYDGSDSDSEDEESDESDFEDDEW</sequence>
<feature type="compositionally biased region" description="Acidic residues" evidence="1">
    <location>
        <begin position="38"/>
        <end position="51"/>
    </location>
</feature>
<name>A0A8H6WBH2_MYCCL</name>
<dbReference type="Proteomes" id="UP000613580">
    <property type="component" value="Unassembled WGS sequence"/>
</dbReference>
<organism evidence="2 3">
    <name type="scientific">Mycena chlorophos</name>
    <name type="common">Agaric fungus</name>
    <name type="synonym">Agaricus chlorophos</name>
    <dbReference type="NCBI Taxonomy" id="658473"/>
    <lineage>
        <taxon>Eukaryota</taxon>
        <taxon>Fungi</taxon>
        <taxon>Dikarya</taxon>
        <taxon>Basidiomycota</taxon>
        <taxon>Agaricomycotina</taxon>
        <taxon>Agaricomycetes</taxon>
        <taxon>Agaricomycetidae</taxon>
        <taxon>Agaricales</taxon>
        <taxon>Marasmiineae</taxon>
        <taxon>Mycenaceae</taxon>
        <taxon>Mycena</taxon>
    </lineage>
</organism>
<feature type="region of interest" description="Disordered" evidence="1">
    <location>
        <begin position="38"/>
        <end position="59"/>
    </location>
</feature>
<accession>A0A8H6WBH2</accession>
<reference evidence="2" key="1">
    <citation type="submission" date="2020-05" db="EMBL/GenBank/DDBJ databases">
        <title>Mycena genomes resolve the evolution of fungal bioluminescence.</title>
        <authorList>
            <person name="Tsai I.J."/>
        </authorList>
    </citation>
    <scope>NUCLEOTIDE SEQUENCE</scope>
    <source>
        <strain evidence="2">110903Hualien_Pintung</strain>
    </source>
</reference>
<feature type="compositionally biased region" description="Basic residues" evidence="1">
    <location>
        <begin position="173"/>
        <end position="183"/>
    </location>
</feature>
<feature type="compositionally biased region" description="Low complexity" evidence="1">
    <location>
        <begin position="188"/>
        <end position="200"/>
    </location>
</feature>
<gene>
    <name evidence="2" type="ORF">HMN09_00715300</name>
</gene>
<evidence type="ECO:0000313" key="2">
    <source>
        <dbReference type="EMBL" id="KAF7308658.1"/>
    </source>
</evidence>
<feature type="region of interest" description="Disordered" evidence="1">
    <location>
        <begin position="171"/>
        <end position="241"/>
    </location>
</feature>